<name>A0A3Q0J4T6_DIACI</name>
<evidence type="ECO:0000313" key="2">
    <source>
        <dbReference type="Proteomes" id="UP000079169"/>
    </source>
</evidence>
<evidence type="ECO:0000313" key="3">
    <source>
        <dbReference type="RefSeq" id="XP_026683436.1"/>
    </source>
</evidence>
<accession>A0A3Q0J4T6</accession>
<dbReference type="Proteomes" id="UP000079169">
    <property type="component" value="Unplaced"/>
</dbReference>
<reference evidence="3" key="1">
    <citation type="submission" date="2025-08" db="UniProtKB">
        <authorList>
            <consortium name="RefSeq"/>
        </authorList>
    </citation>
    <scope>IDENTIFICATION</scope>
</reference>
<dbReference type="RefSeq" id="XP_026683436.1">
    <property type="nucleotide sequence ID" value="XM_026827635.1"/>
</dbReference>
<keyword evidence="2" id="KW-1185">Reference proteome</keyword>
<dbReference type="STRING" id="121845.A0A3Q0J4T6"/>
<dbReference type="InterPro" id="IPR011009">
    <property type="entry name" value="Kinase-like_dom_sf"/>
</dbReference>
<dbReference type="PaxDb" id="121845-A0A3Q0J4T6"/>
<dbReference type="Gene3D" id="1.10.510.10">
    <property type="entry name" value="Transferase(Phosphotransferase) domain 1"/>
    <property type="match status" value="1"/>
</dbReference>
<dbReference type="KEGG" id="dci:103514748"/>
<dbReference type="GeneID" id="103514748"/>
<evidence type="ECO:0000256" key="1">
    <source>
        <dbReference type="SAM" id="MobiDB-lite"/>
    </source>
</evidence>
<protein>
    <submittedName>
        <fullName evidence="3">PX domain-containing protein kinase-like protein</fullName>
    </submittedName>
</protein>
<feature type="compositionally biased region" description="Basic and acidic residues" evidence="1">
    <location>
        <begin position="265"/>
        <end position="275"/>
    </location>
</feature>
<dbReference type="AlphaFoldDB" id="A0A3Q0J4T6"/>
<sequence length="392" mass="43939">MADKRHLHTGNILVTSNTSIQLSELENLHLGVSPLLRPCLIQARSLYTSMESIDVYCFGVILYELCTGCPLQSVTCDLVSDEIDVDIRALLESILSSKALQSGLPSLQDILSLPLFQGYVPDTNNNLNQTKPRVKMSTQMKKYLPVLYETVLNRLAVDHRHAKPRVKISNQMKKYLPLMYETVLNRLAVDHRHVRHEKRLQRMESLLGADSDLSQYVMERTPSLNKIERTPSLNKIDRPSLERNFSDGSTLEGRLSLNGRPSLERRLSMNDRPGLDRCVGSGRAPVRAPTSLRFATPDESGSDSVTPSSGALLESILSSKALQSGLPSLQDILSLPLFQGYVPDTNNNLNQTKPRVKMSTQMKKYLPVLYETVLNRLAVDHRHVSNAKLDNI</sequence>
<feature type="region of interest" description="Disordered" evidence="1">
    <location>
        <begin position="265"/>
        <end position="284"/>
    </location>
</feature>
<gene>
    <name evidence="3" type="primary">LOC103514748</name>
</gene>
<proteinExistence type="predicted"/>
<organism evidence="2 3">
    <name type="scientific">Diaphorina citri</name>
    <name type="common">Asian citrus psyllid</name>
    <dbReference type="NCBI Taxonomy" id="121845"/>
    <lineage>
        <taxon>Eukaryota</taxon>
        <taxon>Metazoa</taxon>
        <taxon>Ecdysozoa</taxon>
        <taxon>Arthropoda</taxon>
        <taxon>Hexapoda</taxon>
        <taxon>Insecta</taxon>
        <taxon>Pterygota</taxon>
        <taxon>Neoptera</taxon>
        <taxon>Paraneoptera</taxon>
        <taxon>Hemiptera</taxon>
        <taxon>Sternorrhyncha</taxon>
        <taxon>Psylloidea</taxon>
        <taxon>Psyllidae</taxon>
        <taxon>Diaphorininae</taxon>
        <taxon>Diaphorina</taxon>
    </lineage>
</organism>
<dbReference type="SUPFAM" id="SSF56112">
    <property type="entry name" value="Protein kinase-like (PK-like)"/>
    <property type="match status" value="1"/>
</dbReference>